<dbReference type="GO" id="GO:0000340">
    <property type="term" value="F:RNA 7-methylguanosine cap binding"/>
    <property type="evidence" value="ECO:0007669"/>
    <property type="project" value="TreeGrafter"/>
</dbReference>
<evidence type="ECO:0000256" key="13">
    <source>
        <dbReference type="PIRSR" id="PIRSR028973-1"/>
    </source>
</evidence>
<evidence type="ECO:0000256" key="8">
    <source>
        <dbReference type="ARBA" id="ARBA00022801"/>
    </source>
</evidence>
<comment type="catalytic activity">
    <reaction evidence="12">
        <text>a 5'-end (N(7)-methyl 5'-triphosphoguanosine)-ribonucleoside in mRNA + H2O = N(7)-methyl-GMP + a 5'-end diphospho-ribonucleoside in mRNA + 2 H(+)</text>
        <dbReference type="Rhea" id="RHEA:65388"/>
        <dbReference type="Rhea" id="RHEA-COMP:17165"/>
        <dbReference type="Rhea" id="RHEA-COMP:17167"/>
        <dbReference type="ChEBI" id="CHEBI:15377"/>
        <dbReference type="ChEBI" id="CHEBI:15378"/>
        <dbReference type="ChEBI" id="CHEBI:58285"/>
        <dbReference type="ChEBI" id="CHEBI:156461"/>
        <dbReference type="ChEBI" id="CHEBI:167616"/>
        <dbReference type="EC" id="3.6.1.59"/>
    </reaction>
</comment>
<dbReference type="PIRSF" id="PIRSF028973">
    <property type="entry name" value="Scavenger_mRNA_decap_enz"/>
    <property type="match status" value="1"/>
</dbReference>
<dbReference type="Pfam" id="PF05652">
    <property type="entry name" value="DcpS"/>
    <property type="match status" value="1"/>
</dbReference>
<dbReference type="GO" id="GO:0140932">
    <property type="term" value="F:5'-(N(7)-methyl 5'-triphosphoguanosine)-[mRNA] diphosphatase activity"/>
    <property type="evidence" value="ECO:0007669"/>
    <property type="project" value="UniProtKB-EC"/>
</dbReference>
<dbReference type="Pfam" id="PF11969">
    <property type="entry name" value="DcpS_C"/>
    <property type="match status" value="1"/>
</dbReference>
<feature type="binding site" evidence="14">
    <location>
        <begin position="234"/>
        <end position="245"/>
    </location>
    <ligand>
        <name>substrate</name>
    </ligand>
</feature>
<evidence type="ECO:0000313" key="16">
    <source>
        <dbReference type="Proteomes" id="UP000269721"/>
    </source>
</evidence>
<dbReference type="SUPFAM" id="SSF54197">
    <property type="entry name" value="HIT-like"/>
    <property type="match status" value="1"/>
</dbReference>
<dbReference type="PROSITE" id="PS00892">
    <property type="entry name" value="HIT_1"/>
    <property type="match status" value="1"/>
</dbReference>
<evidence type="ECO:0000256" key="12">
    <source>
        <dbReference type="ARBA" id="ARBA00048222"/>
    </source>
</evidence>
<dbReference type="EC" id="3.6.1.59" evidence="4"/>
<dbReference type="GO" id="GO:0000290">
    <property type="term" value="P:deadenylation-dependent decapping of nuclear-transcribed mRNA"/>
    <property type="evidence" value="ECO:0007669"/>
    <property type="project" value="InterPro"/>
</dbReference>
<dbReference type="GO" id="GO:0000932">
    <property type="term" value="C:P-body"/>
    <property type="evidence" value="ECO:0007669"/>
    <property type="project" value="TreeGrafter"/>
</dbReference>
<reference evidence="16" key="1">
    <citation type="journal article" date="2018" name="Nat. Microbiol.">
        <title>Leveraging single-cell genomics to expand the fungal tree of life.</title>
        <authorList>
            <person name="Ahrendt S.R."/>
            <person name="Quandt C.A."/>
            <person name="Ciobanu D."/>
            <person name="Clum A."/>
            <person name="Salamov A."/>
            <person name="Andreopoulos B."/>
            <person name="Cheng J.F."/>
            <person name="Woyke T."/>
            <person name="Pelin A."/>
            <person name="Henrissat B."/>
            <person name="Reynolds N.K."/>
            <person name="Benny G.L."/>
            <person name="Smith M.E."/>
            <person name="James T.Y."/>
            <person name="Grigoriev I.V."/>
        </authorList>
    </citation>
    <scope>NUCLEOTIDE SEQUENCE [LARGE SCALE GENOMIC DNA]</scope>
</reference>
<evidence type="ECO:0000313" key="15">
    <source>
        <dbReference type="EMBL" id="RKO87024.1"/>
    </source>
</evidence>
<feature type="active site" description="Nucleophile" evidence="13">
    <location>
        <position position="243"/>
    </location>
</feature>
<gene>
    <name evidence="15" type="ORF">BDK51DRAFT_18461</name>
</gene>
<dbReference type="EMBL" id="KZ997737">
    <property type="protein sequence ID" value="RKO87024.1"/>
    <property type="molecule type" value="Genomic_DNA"/>
</dbReference>
<dbReference type="Proteomes" id="UP000269721">
    <property type="component" value="Unassembled WGS sequence"/>
</dbReference>
<dbReference type="InterPro" id="IPR019808">
    <property type="entry name" value="Histidine_triad_CS"/>
</dbReference>
<keyword evidence="9" id="KW-0539">Nucleus</keyword>
<dbReference type="PANTHER" id="PTHR12978">
    <property type="entry name" value="HISTIDINE TRIAD HIT PROTEIN MEMBER"/>
    <property type="match status" value="1"/>
</dbReference>
<keyword evidence="16" id="KW-1185">Reference proteome</keyword>
<keyword evidence="8" id="KW-0378">Hydrolase</keyword>
<evidence type="ECO:0000256" key="6">
    <source>
        <dbReference type="ARBA" id="ARBA00022490"/>
    </source>
</evidence>
<dbReference type="InterPro" id="IPR036265">
    <property type="entry name" value="HIT-like_sf"/>
</dbReference>
<dbReference type="GO" id="GO:0005634">
    <property type="term" value="C:nucleus"/>
    <property type="evidence" value="ECO:0007669"/>
    <property type="project" value="UniProtKB-SubCell"/>
</dbReference>
<dbReference type="InterPro" id="IPR008594">
    <property type="entry name" value="DcpS/DCS2"/>
</dbReference>
<proteinExistence type="inferred from homology"/>
<evidence type="ECO:0000256" key="11">
    <source>
        <dbReference type="ARBA" id="ARBA00030609"/>
    </source>
</evidence>
<feature type="binding site" evidence="14">
    <location>
        <position position="170"/>
    </location>
    <ligand>
        <name>substrate</name>
    </ligand>
</feature>
<sequence>MATSSPPSPLQVLAEFSFERILSQDARSKTAAILGSSNKVPTILHLERLPLDGIELAAVSSRLEGPRLTDSNDIYAWLLADLVPSPTHPSLKIYSISPATEAHIKKYSTQKRALVRETPEVYARIVDPFVRGQDPGRIQWVYNILMGKKEVDRVVFKDGDEVKGFVLLPDSKWDGKNVETLYLQTIVNDRSIRSLRDLRAKHLPLLKNIRDKILTVVPSKFPDVSAHELRLYIHYQPSYYHLHVHVTNLSFESPGQQVGQAHLLDDVIDNIEVIDRDYYAKRTLVYALGTESPLFGRLVAEGGEGVLCAASG</sequence>
<dbReference type="Gene3D" id="3.30.200.40">
    <property type="entry name" value="Scavenger mRNA decapping enzyme, N-terminal domain"/>
    <property type="match status" value="1"/>
</dbReference>
<evidence type="ECO:0000256" key="14">
    <source>
        <dbReference type="PIRSR" id="PIRSR028973-2"/>
    </source>
</evidence>
<keyword evidence="6" id="KW-0963">Cytoplasm</keyword>
<feature type="binding site" evidence="14">
    <location>
        <position position="140"/>
    </location>
    <ligand>
        <name>substrate</name>
    </ligand>
</feature>
<evidence type="ECO:0000256" key="1">
    <source>
        <dbReference type="ARBA" id="ARBA00004123"/>
    </source>
</evidence>
<evidence type="ECO:0000256" key="9">
    <source>
        <dbReference type="ARBA" id="ARBA00023242"/>
    </source>
</evidence>
<dbReference type="PANTHER" id="PTHR12978:SF0">
    <property type="entry name" value="M7GPPPX DIPHOSPHATASE"/>
    <property type="match status" value="1"/>
</dbReference>
<dbReference type="InterPro" id="IPR011145">
    <property type="entry name" value="Scavenger_mRNA_decap_enz_N"/>
</dbReference>
<feature type="binding site" evidence="14">
    <location>
        <position position="150"/>
    </location>
    <ligand>
        <name>substrate</name>
    </ligand>
</feature>
<comment type="subcellular location">
    <subcellularLocation>
        <location evidence="2">Cytoplasm</location>
    </subcellularLocation>
    <subcellularLocation>
        <location evidence="1">Nucleus</location>
    </subcellularLocation>
</comment>
<feature type="binding site" evidence="14">
    <location>
        <position position="172"/>
    </location>
    <ligand>
        <name>substrate</name>
    </ligand>
</feature>
<comment type="similarity">
    <text evidence="3">Belongs to the HIT family.</text>
</comment>
<keyword evidence="7" id="KW-0597">Phosphoprotein</keyword>
<evidence type="ECO:0000256" key="4">
    <source>
        <dbReference type="ARBA" id="ARBA00012520"/>
    </source>
</evidence>
<accession>A0A4P9W4B1</accession>
<dbReference type="SUPFAM" id="SSF102860">
    <property type="entry name" value="mRNA decapping enzyme DcpS N-terminal domain"/>
    <property type="match status" value="1"/>
</dbReference>
<dbReference type="FunFam" id="3.30.428.10:FF:000006">
    <property type="entry name" value="m7GpppX diphosphatase"/>
    <property type="match status" value="1"/>
</dbReference>
<organism evidence="15 16">
    <name type="scientific">Blyttiomyces helicus</name>
    <dbReference type="NCBI Taxonomy" id="388810"/>
    <lineage>
        <taxon>Eukaryota</taxon>
        <taxon>Fungi</taxon>
        <taxon>Fungi incertae sedis</taxon>
        <taxon>Chytridiomycota</taxon>
        <taxon>Chytridiomycota incertae sedis</taxon>
        <taxon>Chytridiomycetes</taxon>
        <taxon>Chytridiomycetes incertae sedis</taxon>
        <taxon>Blyttiomyces</taxon>
    </lineage>
</organism>
<evidence type="ECO:0000256" key="3">
    <source>
        <dbReference type="ARBA" id="ARBA00010208"/>
    </source>
</evidence>
<evidence type="ECO:0000256" key="5">
    <source>
        <dbReference type="ARBA" id="ARBA00015636"/>
    </source>
</evidence>
<evidence type="ECO:0000256" key="7">
    <source>
        <dbReference type="ARBA" id="ARBA00022553"/>
    </source>
</evidence>
<evidence type="ECO:0000256" key="2">
    <source>
        <dbReference type="ARBA" id="ARBA00004496"/>
    </source>
</evidence>
<name>A0A4P9W4B1_9FUNG</name>
<dbReference type="AlphaFoldDB" id="A0A4P9W4B1"/>
<evidence type="ECO:0000256" key="10">
    <source>
        <dbReference type="ARBA" id="ARBA00029885"/>
    </source>
</evidence>
<protein>
    <recommendedName>
        <fullName evidence="5">m7GpppX diphosphatase</fullName>
        <ecNumber evidence="4">3.6.1.59</ecNumber>
    </recommendedName>
    <alternativeName>
        <fullName evidence="11">Decapping scavenger enzyme</fullName>
    </alternativeName>
    <alternativeName>
        <fullName evidence="10">Scavenger mRNA-decapping enzyme DcpS</fullName>
    </alternativeName>
</protein>
<dbReference type="OrthoDB" id="10264956at2759"/>
<dbReference type="Gene3D" id="3.30.428.10">
    <property type="entry name" value="HIT-like"/>
    <property type="match status" value="1"/>
</dbReference>